<name>A0A8E5HPZ1_USTVR</name>
<dbReference type="PANTHER" id="PTHR46228">
    <property type="entry name" value="KELCH DOMAIN-CONTAINING PROTEIN"/>
    <property type="match status" value="1"/>
</dbReference>
<organism evidence="6 7">
    <name type="scientific">Ustilaginoidea virens</name>
    <name type="common">Rice false smut fungus</name>
    <name type="synonym">Villosiclava virens</name>
    <dbReference type="NCBI Taxonomy" id="1159556"/>
    <lineage>
        <taxon>Eukaryota</taxon>
        <taxon>Fungi</taxon>
        <taxon>Dikarya</taxon>
        <taxon>Ascomycota</taxon>
        <taxon>Pezizomycotina</taxon>
        <taxon>Sordariomycetes</taxon>
        <taxon>Hypocreomycetidae</taxon>
        <taxon>Hypocreales</taxon>
        <taxon>Clavicipitaceae</taxon>
        <taxon>Ustilaginoidea</taxon>
    </lineage>
</organism>
<keyword evidence="7" id="KW-1185">Reference proteome</keyword>
<keyword evidence="1" id="KW-0880">Kelch repeat</keyword>
<evidence type="ECO:0000256" key="1">
    <source>
        <dbReference type="ARBA" id="ARBA00022441"/>
    </source>
</evidence>
<dbReference type="InterPro" id="IPR011043">
    <property type="entry name" value="Gal_Oxase/kelch_b-propeller"/>
</dbReference>
<reference evidence="6" key="1">
    <citation type="submission" date="2020-03" db="EMBL/GenBank/DDBJ databases">
        <title>A mixture of massive structural variations and highly conserved coding sequences in Ustilaginoidea virens genome.</title>
        <authorList>
            <person name="Zhang K."/>
            <person name="Zhao Z."/>
            <person name="Zhang Z."/>
            <person name="Li Y."/>
            <person name="Hsiang T."/>
            <person name="Sun W."/>
        </authorList>
    </citation>
    <scope>NUCLEOTIDE SEQUENCE</scope>
    <source>
        <strain evidence="6">UV-8b</strain>
    </source>
</reference>
<proteinExistence type="predicted"/>
<dbReference type="KEGG" id="uvi:66064408"/>
<evidence type="ECO:0000313" key="6">
    <source>
        <dbReference type="EMBL" id="QUC19389.1"/>
    </source>
</evidence>
<evidence type="ECO:0000256" key="3">
    <source>
        <dbReference type="SAM" id="MobiDB-lite"/>
    </source>
</evidence>
<evidence type="ECO:0000313" key="7">
    <source>
        <dbReference type="Proteomes" id="UP000027002"/>
    </source>
</evidence>
<dbReference type="PANTHER" id="PTHR46228:SF2">
    <property type="entry name" value="KELCH REPEAT PROTEIN (AFU_ORTHOLOGUE AFUA_4G14350)"/>
    <property type="match status" value="1"/>
</dbReference>
<dbReference type="AlphaFoldDB" id="A0A8E5HPZ1"/>
<keyword evidence="4" id="KW-0472">Membrane</keyword>
<dbReference type="Proteomes" id="UP000027002">
    <property type="component" value="Chromosome 3"/>
</dbReference>
<dbReference type="EMBL" id="CP072755">
    <property type="protein sequence ID" value="QUC19389.1"/>
    <property type="molecule type" value="Genomic_DNA"/>
</dbReference>
<gene>
    <name evidence="6" type="ORF">UV8b_03630</name>
</gene>
<feature type="region of interest" description="Disordered" evidence="3">
    <location>
        <begin position="591"/>
        <end position="625"/>
    </location>
</feature>
<sequence length="755" mass="82366">MTLQLLSVLAIFSASFNPAAAQFSNWQNGQINTSICVWYQPRAALVRDTVYLDGGTIWWTPGLSNGQHSEPVNEGNYQGNLLSYNLSVPLSRETNVTGILMADMMSKARGGTGNGISTEPNYYDGAMLANDHEFFLYGGAVFRNDQLYDPPPANAVLGYRRYQYGPDKPLWQKGFSAGHLDDGVTRYVAYGGAVNAPSENKAWYFSGLSSPTRGPIIQNTGTDGSTRAMNVSNTLVGLDMAAQLEEKWSNTTLPSMVHGRANPEVVWVPVGKQGILLVLGGVLNPEWATATHKSENETESRLSGQDFMRVIDIYDVASKEWHQQPTSGRGPGSRTRGCAVVAPASDFSSFNIYYYGGFDGINPTNDFSDEVWALSLPSFTWTLINKGTTVHARSGHKCFMPYPDQMMVFGGYTRQSGDSITCLDQGPVVLFNLTSGKWMDSYSPARYADYGVHQDIVKLIGGNAAGSASATSPVPSGWSTSELRDVFAIPYDRNKLTRYWPYNTSSPPVATSTAAPGGSGNFERSLTIVIPAVLVPSVFLFGVGVALWHLRFRRKREAKRHDGLGDASTTLSSSRNVSLWLWGHKSSKQLTSTESHAAMTAASPDPDKSRRSMEPNAGDKPPPAELCEMEDTQVSELCDTSSPVELHDTGLAPLNSFERKLNLAESDPFNPSLNLGHGSLRNAALRSQTEAAANYRHWAESPDVDSAHQSSGRIKKKESRGVFGIEELREAVPEVVQMETPISPTLPIDRYYGEA</sequence>
<feature type="chain" id="PRO_5034424230" description="Galactose oxidase/kelch, beta-propeller" evidence="5">
    <location>
        <begin position="22"/>
        <end position="755"/>
    </location>
</feature>
<keyword evidence="4" id="KW-0812">Transmembrane</keyword>
<feature type="transmembrane region" description="Helical" evidence="4">
    <location>
        <begin position="528"/>
        <end position="550"/>
    </location>
</feature>
<evidence type="ECO:0008006" key="8">
    <source>
        <dbReference type="Google" id="ProtNLM"/>
    </source>
</evidence>
<dbReference type="InterPro" id="IPR015915">
    <property type="entry name" value="Kelch-typ_b-propeller"/>
</dbReference>
<dbReference type="Gene3D" id="2.120.10.80">
    <property type="entry name" value="Kelch-type beta propeller"/>
    <property type="match status" value="1"/>
</dbReference>
<accession>A0A8E5HPZ1</accession>
<evidence type="ECO:0000256" key="5">
    <source>
        <dbReference type="SAM" id="SignalP"/>
    </source>
</evidence>
<evidence type="ECO:0000256" key="4">
    <source>
        <dbReference type="SAM" id="Phobius"/>
    </source>
</evidence>
<keyword evidence="2" id="KW-0677">Repeat</keyword>
<protein>
    <recommendedName>
        <fullName evidence="8">Galactose oxidase/kelch, beta-propeller</fullName>
    </recommendedName>
</protein>
<evidence type="ECO:0000256" key="2">
    <source>
        <dbReference type="ARBA" id="ARBA00022737"/>
    </source>
</evidence>
<dbReference type="SUPFAM" id="SSF50965">
    <property type="entry name" value="Galactose oxidase, central domain"/>
    <property type="match status" value="1"/>
</dbReference>
<keyword evidence="4" id="KW-1133">Transmembrane helix</keyword>
<feature type="signal peptide" evidence="5">
    <location>
        <begin position="1"/>
        <end position="21"/>
    </location>
</feature>
<keyword evidence="5" id="KW-0732">Signal</keyword>
<dbReference type="OrthoDB" id="10251809at2759"/>
<dbReference type="GeneID" id="66064408"/>
<dbReference type="RefSeq" id="XP_042997062.1">
    <property type="nucleotide sequence ID" value="XM_043141128.1"/>
</dbReference>
<feature type="region of interest" description="Disordered" evidence="3">
    <location>
        <begin position="698"/>
        <end position="718"/>
    </location>
</feature>